<dbReference type="PANTHER" id="PTHR14025:SF20">
    <property type="entry name" value="FANCONI ANEMIA GROUP M PROTEIN"/>
    <property type="match status" value="1"/>
</dbReference>
<dbReference type="AlphaFoldDB" id="A0A3P7P3G0"/>
<evidence type="ECO:0000256" key="1">
    <source>
        <dbReference type="ARBA" id="ARBA00022741"/>
    </source>
</evidence>
<dbReference type="InterPro" id="IPR027417">
    <property type="entry name" value="P-loop_NTPase"/>
</dbReference>
<dbReference type="GO" id="GO:0016787">
    <property type="term" value="F:hydrolase activity"/>
    <property type="evidence" value="ECO:0007669"/>
    <property type="project" value="UniProtKB-KW"/>
</dbReference>
<dbReference type="GO" id="GO:0043138">
    <property type="term" value="F:3'-5' DNA helicase activity"/>
    <property type="evidence" value="ECO:0007669"/>
    <property type="project" value="InterPro"/>
</dbReference>
<evidence type="ECO:0000256" key="2">
    <source>
        <dbReference type="ARBA" id="ARBA00022801"/>
    </source>
</evidence>
<dbReference type="EMBL" id="UYRU01112909">
    <property type="protein sequence ID" value="VDN44753.1"/>
    <property type="molecule type" value="Genomic_DNA"/>
</dbReference>
<keyword evidence="2" id="KW-0378">Hydrolase</keyword>
<dbReference type="OrthoDB" id="6513042at2759"/>
<evidence type="ECO:0000256" key="3">
    <source>
        <dbReference type="ARBA" id="ARBA00022806"/>
    </source>
</evidence>
<evidence type="ECO:0000256" key="4">
    <source>
        <dbReference type="ARBA" id="ARBA00022840"/>
    </source>
</evidence>
<dbReference type="Gene3D" id="3.40.50.300">
    <property type="entry name" value="P-loop containing nucleotide triphosphate hydrolases"/>
    <property type="match status" value="1"/>
</dbReference>
<keyword evidence="3" id="KW-0347">Helicase</keyword>
<dbReference type="GO" id="GO:0005524">
    <property type="term" value="F:ATP binding"/>
    <property type="evidence" value="ECO:0007669"/>
    <property type="project" value="UniProtKB-KW"/>
</dbReference>
<accession>A0A3P7P3G0</accession>
<dbReference type="CDD" id="cd12091">
    <property type="entry name" value="FANCM_ID"/>
    <property type="match status" value="1"/>
</dbReference>
<dbReference type="Proteomes" id="UP000281553">
    <property type="component" value="Unassembled WGS sequence"/>
</dbReference>
<evidence type="ECO:0000313" key="5">
    <source>
        <dbReference type="EMBL" id="VDN44753.1"/>
    </source>
</evidence>
<dbReference type="InterPro" id="IPR039686">
    <property type="entry name" value="FANCM/Mph1-like_ID"/>
</dbReference>
<protein>
    <submittedName>
        <fullName evidence="5">Uncharacterized protein</fullName>
    </submittedName>
</protein>
<dbReference type="PANTHER" id="PTHR14025">
    <property type="entry name" value="FANCONI ANEMIA GROUP M FANCM FAMILY MEMBER"/>
    <property type="match status" value="1"/>
</dbReference>
<keyword evidence="6" id="KW-1185">Reference proteome</keyword>
<dbReference type="GO" id="GO:0000400">
    <property type="term" value="F:four-way junction DNA binding"/>
    <property type="evidence" value="ECO:0007669"/>
    <property type="project" value="TreeGrafter"/>
</dbReference>
<dbReference type="Gene3D" id="1.20.1320.20">
    <property type="entry name" value="hef helicase domain"/>
    <property type="match status" value="1"/>
</dbReference>
<gene>
    <name evidence="5" type="ORF">DILT_LOCUS19422</name>
</gene>
<organism evidence="5 6">
    <name type="scientific">Dibothriocephalus latus</name>
    <name type="common">Fish tapeworm</name>
    <name type="synonym">Diphyllobothrium latum</name>
    <dbReference type="NCBI Taxonomy" id="60516"/>
    <lineage>
        <taxon>Eukaryota</taxon>
        <taxon>Metazoa</taxon>
        <taxon>Spiralia</taxon>
        <taxon>Lophotrochozoa</taxon>
        <taxon>Platyhelminthes</taxon>
        <taxon>Cestoda</taxon>
        <taxon>Eucestoda</taxon>
        <taxon>Diphyllobothriidea</taxon>
        <taxon>Diphyllobothriidae</taxon>
        <taxon>Dibothriocephalus</taxon>
    </lineage>
</organism>
<reference evidence="5 6" key="1">
    <citation type="submission" date="2018-11" db="EMBL/GenBank/DDBJ databases">
        <authorList>
            <consortium name="Pathogen Informatics"/>
        </authorList>
    </citation>
    <scope>NUCLEOTIDE SEQUENCE [LARGE SCALE GENOMIC DNA]</scope>
</reference>
<keyword evidence="1" id="KW-0547">Nucleotide-binding</keyword>
<dbReference type="GO" id="GO:0036297">
    <property type="term" value="P:interstrand cross-link repair"/>
    <property type="evidence" value="ECO:0007669"/>
    <property type="project" value="TreeGrafter"/>
</dbReference>
<sequence>MVVRLDPQLAAFKNRLCELALPPLERLCSHGVLNSRGHNIDPECFAKFTLVKAREAFGQDVSMRYTPLAGMIHQDFRTAICLAHALDLLIQHGLRPLYHFLLGNLSGDNAPASHTADLTRVPGVKEFVSDLGALFGFEKSASGSLPGMVLSQNPFVAGHPKLFKLREILINHFSEVGAATKQTTRAIVFTQFRESVFEIMHMLKQHAPLLRPALFAWHSRGCISCRLG</sequence>
<name>A0A3P7P3G0_DIBLA</name>
<proteinExistence type="predicted"/>
<evidence type="ECO:0000313" key="6">
    <source>
        <dbReference type="Proteomes" id="UP000281553"/>
    </source>
</evidence>
<dbReference type="GO" id="GO:0045003">
    <property type="term" value="P:double-strand break repair via synthesis-dependent strand annealing"/>
    <property type="evidence" value="ECO:0007669"/>
    <property type="project" value="TreeGrafter"/>
</dbReference>
<keyword evidence="4" id="KW-0067">ATP-binding</keyword>
<dbReference type="GO" id="GO:0009378">
    <property type="term" value="F:four-way junction helicase activity"/>
    <property type="evidence" value="ECO:0007669"/>
    <property type="project" value="TreeGrafter"/>
</dbReference>